<evidence type="ECO:0000256" key="1">
    <source>
        <dbReference type="PIRNR" id="PIRNR006221"/>
    </source>
</evidence>
<proteinExistence type="inferred from homology"/>
<dbReference type="PANTHER" id="PTHR12149:SF8">
    <property type="entry name" value="PROTEIN-RIBULOSAMINE 3-KINASE"/>
    <property type="match status" value="1"/>
</dbReference>
<dbReference type="Pfam" id="PF03881">
    <property type="entry name" value="Fructosamin_kin"/>
    <property type="match status" value="2"/>
</dbReference>
<dbReference type="AlphaFoldDB" id="A0A6P2BZ75"/>
<name>A0A6P2BZ75_9ACTN</name>
<comment type="caution">
    <text evidence="2">The sequence shown here is derived from an EMBL/GenBank/DDBJ whole genome shotgun (WGS) entry which is preliminary data.</text>
</comment>
<keyword evidence="1 2" id="KW-0418">Kinase</keyword>
<sequence>MSSLSQRIGEALGIPFARLREAGGQHGVRHLTGTLADGRDVFVKAGASPDGESAAAFAAEANGLRWLAGADGGPPVPQVIGVSAEFLVIELIGPQENPPPGAARRFGADLARLHAAGAPAFGAPWPGYIASLPLDNTPLDSTPLDSTPPDSARANREEPDWAAWYAERRLLPYLRRARDQRALPAAEARQVEAVIARIGELAGPPEKPSRIHGDLWSGNVLWSAGRGWPIDPAAHGGHRETDLAMLALFGAPDLAEILRGYTETVPLAEGWRARVPLHQLHPLLVHVCLFGLGYAPQLNSAARAALAGRQG</sequence>
<organism evidence="2 3">
    <name type="scientific">Trebonia kvetii</name>
    <dbReference type="NCBI Taxonomy" id="2480626"/>
    <lineage>
        <taxon>Bacteria</taxon>
        <taxon>Bacillati</taxon>
        <taxon>Actinomycetota</taxon>
        <taxon>Actinomycetes</taxon>
        <taxon>Streptosporangiales</taxon>
        <taxon>Treboniaceae</taxon>
        <taxon>Trebonia</taxon>
    </lineage>
</organism>
<dbReference type="Gene3D" id="3.30.200.20">
    <property type="entry name" value="Phosphorylase Kinase, domain 1"/>
    <property type="match status" value="1"/>
</dbReference>
<gene>
    <name evidence="2" type="ORF">EAS64_18835</name>
</gene>
<dbReference type="InterPro" id="IPR016477">
    <property type="entry name" value="Fructo-/Ketosamine-3-kinase"/>
</dbReference>
<reference evidence="2 3" key="1">
    <citation type="submission" date="2018-11" db="EMBL/GenBank/DDBJ databases">
        <title>Trebonia kvetii gen.nov., sp.nov., a novel acidophilic actinobacterium, and proposal of the new actinobacterial family Treboniaceae fam. nov.</title>
        <authorList>
            <person name="Rapoport D."/>
            <person name="Sagova-Mareckova M."/>
            <person name="Sedlacek I."/>
            <person name="Provaznik J."/>
            <person name="Kralova S."/>
            <person name="Pavlinic D."/>
            <person name="Benes V."/>
            <person name="Kopecky J."/>
        </authorList>
    </citation>
    <scope>NUCLEOTIDE SEQUENCE [LARGE SCALE GENOMIC DNA]</scope>
    <source>
        <strain evidence="2 3">15Tr583</strain>
    </source>
</reference>
<evidence type="ECO:0000313" key="2">
    <source>
        <dbReference type="EMBL" id="TVZ04422.1"/>
    </source>
</evidence>
<dbReference type="Gene3D" id="1.20.1270.240">
    <property type="match status" value="1"/>
</dbReference>
<dbReference type="PANTHER" id="PTHR12149">
    <property type="entry name" value="FRUCTOSAMINE 3 KINASE-RELATED PROTEIN"/>
    <property type="match status" value="1"/>
</dbReference>
<dbReference type="RefSeq" id="WP_145854365.1">
    <property type="nucleotide sequence ID" value="NZ_RPFW01000003.1"/>
</dbReference>
<evidence type="ECO:0000313" key="3">
    <source>
        <dbReference type="Proteomes" id="UP000460272"/>
    </source>
</evidence>
<dbReference type="InterPro" id="IPR011009">
    <property type="entry name" value="Kinase-like_dom_sf"/>
</dbReference>
<dbReference type="PIRSF" id="PIRSF006221">
    <property type="entry name" value="Ketosamine-3-kinase"/>
    <property type="match status" value="1"/>
</dbReference>
<dbReference type="EMBL" id="RPFW01000003">
    <property type="protein sequence ID" value="TVZ04422.1"/>
    <property type="molecule type" value="Genomic_DNA"/>
</dbReference>
<dbReference type="Gene3D" id="1.10.510.10">
    <property type="entry name" value="Transferase(Phosphotransferase) domain 1"/>
    <property type="match status" value="1"/>
</dbReference>
<dbReference type="GO" id="GO:0016301">
    <property type="term" value="F:kinase activity"/>
    <property type="evidence" value="ECO:0007669"/>
    <property type="project" value="UniProtKB-UniRule"/>
</dbReference>
<comment type="similarity">
    <text evidence="1">Belongs to the fructosamine kinase family.</text>
</comment>
<keyword evidence="1" id="KW-0808">Transferase</keyword>
<dbReference type="Proteomes" id="UP000460272">
    <property type="component" value="Unassembled WGS sequence"/>
</dbReference>
<dbReference type="SUPFAM" id="SSF56112">
    <property type="entry name" value="Protein kinase-like (PK-like)"/>
    <property type="match status" value="1"/>
</dbReference>
<keyword evidence="3" id="KW-1185">Reference proteome</keyword>
<accession>A0A6P2BZ75</accession>
<dbReference type="OrthoDB" id="5291879at2"/>
<protein>
    <submittedName>
        <fullName evidence="2">Fructosamine kinase</fullName>
    </submittedName>
</protein>